<dbReference type="EMBL" id="JH431265">
    <property type="status" value="NOT_ANNOTATED_CDS"/>
    <property type="molecule type" value="Genomic_DNA"/>
</dbReference>
<keyword evidence="4" id="KW-1185">Reference proteome</keyword>
<dbReference type="Proteomes" id="UP000014500">
    <property type="component" value="Unassembled WGS sequence"/>
</dbReference>
<accession>T1JIC0</accession>
<feature type="region of interest" description="Disordered" evidence="1">
    <location>
        <begin position="126"/>
        <end position="157"/>
    </location>
</feature>
<dbReference type="PROSITE" id="PS51029">
    <property type="entry name" value="MADF"/>
    <property type="match status" value="1"/>
</dbReference>
<evidence type="ECO:0000313" key="4">
    <source>
        <dbReference type="Proteomes" id="UP000014500"/>
    </source>
</evidence>
<dbReference type="InterPro" id="IPR006578">
    <property type="entry name" value="MADF-dom"/>
</dbReference>
<evidence type="ECO:0000256" key="1">
    <source>
        <dbReference type="SAM" id="MobiDB-lite"/>
    </source>
</evidence>
<protein>
    <recommendedName>
        <fullName evidence="2">MADF domain-containing protein</fullName>
    </recommendedName>
</protein>
<dbReference type="GO" id="GO:0005667">
    <property type="term" value="C:transcription regulator complex"/>
    <property type="evidence" value="ECO:0007669"/>
    <property type="project" value="TreeGrafter"/>
</dbReference>
<dbReference type="PhylomeDB" id="T1JIC0"/>
<dbReference type="AlphaFoldDB" id="T1JIC0"/>
<reference evidence="4" key="1">
    <citation type="submission" date="2011-05" db="EMBL/GenBank/DDBJ databases">
        <authorList>
            <person name="Richards S.R."/>
            <person name="Qu J."/>
            <person name="Jiang H."/>
            <person name="Jhangiani S.N."/>
            <person name="Agravi P."/>
            <person name="Goodspeed R."/>
            <person name="Gross S."/>
            <person name="Mandapat C."/>
            <person name="Jackson L."/>
            <person name="Mathew T."/>
            <person name="Pu L."/>
            <person name="Thornton R."/>
            <person name="Saada N."/>
            <person name="Wilczek-Boney K.B."/>
            <person name="Lee S."/>
            <person name="Kovar C."/>
            <person name="Wu Y."/>
            <person name="Scherer S.E."/>
            <person name="Worley K.C."/>
            <person name="Muzny D.M."/>
            <person name="Gibbs R."/>
        </authorList>
    </citation>
    <scope>NUCLEOTIDE SEQUENCE</scope>
    <source>
        <strain evidence="4">Brora</strain>
    </source>
</reference>
<feature type="compositionally biased region" description="Basic and acidic residues" evidence="1">
    <location>
        <begin position="134"/>
        <end position="149"/>
    </location>
</feature>
<dbReference type="SMART" id="SM00595">
    <property type="entry name" value="MADF"/>
    <property type="match status" value="1"/>
</dbReference>
<dbReference type="PANTHER" id="PTHR12243:SF69">
    <property type="entry name" value="SI:CH73-59F11.3"/>
    <property type="match status" value="1"/>
</dbReference>
<dbReference type="GO" id="GO:0006357">
    <property type="term" value="P:regulation of transcription by RNA polymerase II"/>
    <property type="evidence" value="ECO:0007669"/>
    <property type="project" value="TreeGrafter"/>
</dbReference>
<dbReference type="EnsemblMetazoa" id="SMAR013601-RA">
    <property type="protein sequence ID" value="SMAR013601-PA"/>
    <property type="gene ID" value="SMAR013601"/>
</dbReference>
<sequence>MSSLKEKEFRERLISQVNQRNALWNKKSPEYRDKSLKDEGWNDIARILEVPAKECKIRWKNLLDTFRPLIRASKKMLNGDSLEGIPEKRKVVKWPYFNQMLFLKDVLSKGEPDVRDQFTPEDILELNMGTDQDSNDKGQSDVKKVDNKLTRPPRKRKSIGDDYFDEIQEKLNLATKAIARKESPVASFTDYLGDLLLKVPESKRRKCERDLIERVNVYIDGLEDINDEL</sequence>
<dbReference type="Pfam" id="PF10545">
    <property type="entry name" value="MADF_DNA_bdg"/>
    <property type="match status" value="1"/>
</dbReference>
<dbReference type="HOGENOM" id="CLU_1211129_0_0_1"/>
<dbReference type="PANTHER" id="PTHR12243">
    <property type="entry name" value="MADF DOMAIN TRANSCRIPTION FACTOR"/>
    <property type="match status" value="1"/>
</dbReference>
<dbReference type="GO" id="GO:0005634">
    <property type="term" value="C:nucleus"/>
    <property type="evidence" value="ECO:0007669"/>
    <property type="project" value="TreeGrafter"/>
</dbReference>
<dbReference type="OMA" id="GWNDIAR"/>
<proteinExistence type="predicted"/>
<reference evidence="3" key="2">
    <citation type="submission" date="2015-02" db="UniProtKB">
        <authorList>
            <consortium name="EnsemblMetazoa"/>
        </authorList>
    </citation>
    <scope>IDENTIFICATION</scope>
</reference>
<organism evidence="3 4">
    <name type="scientific">Strigamia maritima</name>
    <name type="common">European centipede</name>
    <name type="synonym">Geophilus maritimus</name>
    <dbReference type="NCBI Taxonomy" id="126957"/>
    <lineage>
        <taxon>Eukaryota</taxon>
        <taxon>Metazoa</taxon>
        <taxon>Ecdysozoa</taxon>
        <taxon>Arthropoda</taxon>
        <taxon>Myriapoda</taxon>
        <taxon>Chilopoda</taxon>
        <taxon>Pleurostigmophora</taxon>
        <taxon>Geophilomorpha</taxon>
        <taxon>Linotaeniidae</taxon>
        <taxon>Strigamia</taxon>
    </lineage>
</organism>
<feature type="domain" description="MADF" evidence="2">
    <location>
        <begin position="12"/>
        <end position="108"/>
    </location>
</feature>
<name>T1JIC0_STRMM</name>
<evidence type="ECO:0000259" key="2">
    <source>
        <dbReference type="PROSITE" id="PS51029"/>
    </source>
</evidence>
<evidence type="ECO:0000313" key="3">
    <source>
        <dbReference type="EnsemblMetazoa" id="SMAR013601-PA"/>
    </source>
</evidence>
<dbReference type="InterPro" id="IPR039353">
    <property type="entry name" value="TF_Adf1"/>
</dbReference>